<evidence type="ECO:0000313" key="1">
    <source>
        <dbReference type="EMBL" id="VDO89618.1"/>
    </source>
</evidence>
<reference evidence="1 2" key="2">
    <citation type="submission" date="2018-11" db="EMBL/GenBank/DDBJ databases">
        <authorList>
            <consortium name="Pathogen Informatics"/>
        </authorList>
    </citation>
    <scope>NUCLEOTIDE SEQUENCE [LARGE SCALE GENOMIC DNA]</scope>
    <source>
        <strain evidence="1">Dakar</strain>
        <strain evidence="2">Dakar, Senegal</strain>
    </source>
</reference>
<dbReference type="Proteomes" id="UP000279833">
    <property type="component" value="Unassembled WGS sequence"/>
</dbReference>
<protein>
    <submittedName>
        <fullName evidence="1 3">Uncharacterized protein</fullName>
    </submittedName>
</protein>
<sequence>MVHCMMNFKQQLVNLRLVSKHSVYRQMKLGRH</sequence>
<dbReference type="WBParaSite" id="SCUD_0000454701-mRNA-1">
    <property type="protein sequence ID" value="SCUD_0000454701-mRNA-1"/>
    <property type="gene ID" value="SCUD_0000454701"/>
</dbReference>
<name>A0A183JPB0_9TREM</name>
<dbReference type="EMBL" id="UZAK01006158">
    <property type="protein sequence ID" value="VDO89618.1"/>
    <property type="molecule type" value="Genomic_DNA"/>
</dbReference>
<organism evidence="3">
    <name type="scientific">Schistosoma curassoni</name>
    <dbReference type="NCBI Taxonomy" id="6186"/>
    <lineage>
        <taxon>Eukaryota</taxon>
        <taxon>Metazoa</taxon>
        <taxon>Spiralia</taxon>
        <taxon>Lophotrochozoa</taxon>
        <taxon>Platyhelminthes</taxon>
        <taxon>Trematoda</taxon>
        <taxon>Digenea</taxon>
        <taxon>Strigeidida</taxon>
        <taxon>Schistosomatoidea</taxon>
        <taxon>Schistosomatidae</taxon>
        <taxon>Schistosoma</taxon>
    </lineage>
</organism>
<reference evidence="3" key="1">
    <citation type="submission" date="2016-06" db="UniProtKB">
        <authorList>
            <consortium name="WormBaseParasite"/>
        </authorList>
    </citation>
    <scope>IDENTIFICATION</scope>
</reference>
<evidence type="ECO:0000313" key="2">
    <source>
        <dbReference type="Proteomes" id="UP000279833"/>
    </source>
</evidence>
<proteinExistence type="predicted"/>
<keyword evidence="2" id="KW-1185">Reference proteome</keyword>
<evidence type="ECO:0000313" key="3">
    <source>
        <dbReference type="WBParaSite" id="SCUD_0000454701-mRNA-1"/>
    </source>
</evidence>
<gene>
    <name evidence="1" type="ORF">SCUD_LOCUS4547</name>
</gene>
<dbReference type="AlphaFoldDB" id="A0A183JPB0"/>
<accession>A0A183JPB0</accession>